<proteinExistence type="predicted"/>
<evidence type="ECO:0000313" key="3">
    <source>
        <dbReference type="EMBL" id="EDM78296.1"/>
    </source>
</evidence>
<evidence type="ECO:0000313" key="4">
    <source>
        <dbReference type="Proteomes" id="UP000005801"/>
    </source>
</evidence>
<dbReference type="InterPro" id="IPR008283">
    <property type="entry name" value="Peptidase_M17_N"/>
</dbReference>
<dbReference type="EMBL" id="ABCS01000032">
    <property type="protein sequence ID" value="EDM78296.1"/>
    <property type="molecule type" value="Genomic_DNA"/>
</dbReference>
<protein>
    <submittedName>
        <fullName evidence="3">Cytosol aminopeptidase N-terminal domain protein</fullName>
    </submittedName>
</protein>
<dbReference type="RefSeq" id="WP_006972515.1">
    <property type="nucleotide sequence ID" value="NZ_ABCS01000032.1"/>
</dbReference>
<feature type="compositionally biased region" description="Basic and acidic residues" evidence="1">
    <location>
        <begin position="249"/>
        <end position="268"/>
    </location>
</feature>
<feature type="region of interest" description="Disordered" evidence="1">
    <location>
        <begin position="174"/>
        <end position="286"/>
    </location>
</feature>
<dbReference type="SUPFAM" id="SSF52949">
    <property type="entry name" value="Macro domain-like"/>
    <property type="match status" value="1"/>
</dbReference>
<comment type="caution">
    <text evidence="3">The sequence shown here is derived from an EMBL/GenBank/DDBJ whole genome shotgun (WGS) entry which is preliminary data.</text>
</comment>
<evidence type="ECO:0000256" key="1">
    <source>
        <dbReference type="SAM" id="MobiDB-lite"/>
    </source>
</evidence>
<accession>A6G720</accession>
<feature type="domain" description="Peptidase M17 leucyl aminopeptidase N-terminal" evidence="2">
    <location>
        <begin position="46"/>
        <end position="161"/>
    </location>
</feature>
<dbReference type="GO" id="GO:0070006">
    <property type="term" value="F:metalloaminopeptidase activity"/>
    <property type="evidence" value="ECO:0007669"/>
    <property type="project" value="InterPro"/>
</dbReference>
<reference evidence="3 4" key="1">
    <citation type="submission" date="2007-06" db="EMBL/GenBank/DDBJ databases">
        <authorList>
            <person name="Shimkets L."/>
            <person name="Ferriera S."/>
            <person name="Johnson J."/>
            <person name="Kravitz S."/>
            <person name="Beeson K."/>
            <person name="Sutton G."/>
            <person name="Rogers Y.-H."/>
            <person name="Friedman R."/>
            <person name="Frazier M."/>
            <person name="Venter J.C."/>
        </authorList>
    </citation>
    <scope>NUCLEOTIDE SEQUENCE [LARGE SCALE GENOMIC DNA]</scope>
    <source>
        <strain evidence="3 4">SIR-1</strain>
    </source>
</reference>
<keyword evidence="3" id="KW-0031">Aminopeptidase</keyword>
<dbReference type="Proteomes" id="UP000005801">
    <property type="component" value="Unassembled WGS sequence"/>
</dbReference>
<feature type="compositionally biased region" description="Acidic residues" evidence="1">
    <location>
        <begin position="269"/>
        <end position="282"/>
    </location>
</feature>
<name>A6G720_9BACT</name>
<organism evidence="3 4">
    <name type="scientific">Plesiocystis pacifica SIR-1</name>
    <dbReference type="NCBI Taxonomy" id="391625"/>
    <lineage>
        <taxon>Bacteria</taxon>
        <taxon>Pseudomonadati</taxon>
        <taxon>Myxococcota</taxon>
        <taxon>Polyangia</taxon>
        <taxon>Nannocystales</taxon>
        <taxon>Nannocystaceae</taxon>
        <taxon>Plesiocystis</taxon>
    </lineage>
</organism>
<keyword evidence="3" id="KW-0378">Hydrolase</keyword>
<gene>
    <name evidence="3" type="ORF">PPSIR1_08956</name>
</gene>
<dbReference type="Gene3D" id="3.40.220.10">
    <property type="entry name" value="Leucine Aminopeptidase, subunit E, domain 1"/>
    <property type="match status" value="1"/>
</dbReference>
<sequence>MDRSDASDGEGARVLVEPLERDILGGVRELEGEAGRTRVDLGLIPLFSDQRPLQGLAGLIDWRSSGRLSALARAGLCTGELGEQVLMPGDRRWPVDRLVLVGLGAQADFDEAKAQAAAGRLVDVATRLGAAQVLIELPSIGIERTQTEALFGALIEAVEAALRDSARARRRRLEAAAEAVAEPDPTEGGAGEHEGEQAGNSHPEVASAEQDRADPIAVEPDPGGEDLAEPTGDEDDEADAARPLESPEPAEHGARSDAIEATPERPPAEDPEPDPEPVEDPEPPLHWWIVADEGVVARLRRVLSGPPRPARHAPSLHT</sequence>
<dbReference type="AlphaFoldDB" id="A6G720"/>
<evidence type="ECO:0000259" key="2">
    <source>
        <dbReference type="Pfam" id="PF02789"/>
    </source>
</evidence>
<dbReference type="STRING" id="391625.PPSIR1_08956"/>
<keyword evidence="3" id="KW-0645">Protease</keyword>
<dbReference type="InterPro" id="IPR043472">
    <property type="entry name" value="Macro_dom-like"/>
</dbReference>
<dbReference type="GO" id="GO:0006508">
    <property type="term" value="P:proteolysis"/>
    <property type="evidence" value="ECO:0007669"/>
    <property type="project" value="InterPro"/>
</dbReference>
<dbReference type="Pfam" id="PF02789">
    <property type="entry name" value="Peptidase_M17_N"/>
    <property type="match status" value="1"/>
</dbReference>
<keyword evidence="4" id="KW-1185">Reference proteome</keyword>
<feature type="compositionally biased region" description="Acidic residues" evidence="1">
    <location>
        <begin position="222"/>
        <end position="238"/>
    </location>
</feature>